<evidence type="ECO:0000256" key="5">
    <source>
        <dbReference type="ARBA" id="ARBA00012807"/>
    </source>
</evidence>
<evidence type="ECO:0000256" key="6">
    <source>
        <dbReference type="ARBA" id="ARBA00014679"/>
    </source>
</evidence>
<organism evidence="19 20">
    <name type="scientific">Sedimentisphaera cyanobacteriorum</name>
    <dbReference type="NCBI Taxonomy" id="1940790"/>
    <lineage>
        <taxon>Bacteria</taxon>
        <taxon>Pseudomonadati</taxon>
        <taxon>Planctomycetota</taxon>
        <taxon>Phycisphaerae</taxon>
        <taxon>Sedimentisphaerales</taxon>
        <taxon>Sedimentisphaeraceae</taxon>
        <taxon>Sedimentisphaera</taxon>
    </lineage>
</organism>
<dbReference type="Pfam" id="PF01746">
    <property type="entry name" value="tRNA_m1G_MT"/>
    <property type="match status" value="1"/>
</dbReference>
<comment type="similarity">
    <text evidence="3 15 17">Belongs to the RNA methyltransferase TrmD family.</text>
</comment>
<dbReference type="InterPro" id="IPR016009">
    <property type="entry name" value="tRNA_MeTrfase_TRMD/TRM10"/>
</dbReference>
<dbReference type="InterPro" id="IPR002649">
    <property type="entry name" value="tRNA_m1G_MeTrfase_TrmD"/>
</dbReference>
<evidence type="ECO:0000313" key="20">
    <source>
        <dbReference type="Proteomes" id="UP000188273"/>
    </source>
</evidence>
<comment type="function">
    <text evidence="1 15 17">Specifically methylates guanosine-37 in various tRNAs.</text>
</comment>
<evidence type="ECO:0000256" key="10">
    <source>
        <dbReference type="ARBA" id="ARBA00022691"/>
    </source>
</evidence>
<protein>
    <recommendedName>
        <fullName evidence="6 15">tRNA (guanine-N(1)-)-methyltransferase</fullName>
        <ecNumber evidence="5 15">2.1.1.228</ecNumber>
    </recommendedName>
    <alternativeName>
        <fullName evidence="12 15">M1G-methyltransferase</fullName>
    </alternativeName>
    <alternativeName>
        <fullName evidence="13 15">tRNA [GM37] methyltransferase</fullName>
    </alternativeName>
</protein>
<keyword evidence="10 15" id="KW-0949">S-adenosyl-L-methionine</keyword>
<dbReference type="GO" id="GO:0002939">
    <property type="term" value="P:tRNA N1-guanine methylation"/>
    <property type="evidence" value="ECO:0007669"/>
    <property type="project" value="TreeGrafter"/>
</dbReference>
<dbReference type="AlphaFoldDB" id="A0A1Q2HM89"/>
<keyword evidence="11 15" id="KW-0819">tRNA processing</keyword>
<dbReference type="SUPFAM" id="SSF75217">
    <property type="entry name" value="alpha/beta knot"/>
    <property type="match status" value="1"/>
</dbReference>
<evidence type="ECO:0000256" key="17">
    <source>
        <dbReference type="RuleBase" id="RU003464"/>
    </source>
</evidence>
<dbReference type="FunFam" id="1.10.1270.20:FF:000001">
    <property type="entry name" value="tRNA (guanine-N(1)-)-methyltransferase"/>
    <property type="match status" value="1"/>
</dbReference>
<accession>A0A1Q2HM89</accession>
<dbReference type="GO" id="GO:0052906">
    <property type="term" value="F:tRNA (guanine(37)-N1)-methyltransferase activity"/>
    <property type="evidence" value="ECO:0007669"/>
    <property type="project" value="UniProtKB-UniRule"/>
</dbReference>
<evidence type="ECO:0000256" key="4">
    <source>
        <dbReference type="ARBA" id="ARBA00011738"/>
    </source>
</evidence>
<reference evidence="20" key="1">
    <citation type="submission" date="2017-02" db="EMBL/GenBank/DDBJ databases">
        <title>Comparative genomics and description of representatives of a novel lineage of planctomycetes thriving in anoxic sediments.</title>
        <authorList>
            <person name="Spring S."/>
            <person name="Bunk B."/>
            <person name="Sproer C."/>
            <person name="Klenk H.-P."/>
        </authorList>
    </citation>
    <scope>NUCLEOTIDE SEQUENCE [LARGE SCALE GENOMIC DNA]</scope>
    <source>
        <strain evidence="20">L21-RPul-D3</strain>
    </source>
</reference>
<evidence type="ECO:0000256" key="8">
    <source>
        <dbReference type="ARBA" id="ARBA00022603"/>
    </source>
</evidence>
<dbReference type="HAMAP" id="MF_00605">
    <property type="entry name" value="TrmD"/>
    <property type="match status" value="1"/>
</dbReference>
<dbReference type="FunFam" id="3.40.1280.10:FF:000001">
    <property type="entry name" value="tRNA (guanine-N(1)-)-methyltransferase"/>
    <property type="match status" value="1"/>
</dbReference>
<keyword evidence="9 15" id="KW-0808">Transferase</keyword>
<dbReference type="Gene3D" id="3.40.1280.10">
    <property type="match status" value="1"/>
</dbReference>
<feature type="binding site" evidence="15 16">
    <location>
        <position position="113"/>
    </location>
    <ligand>
        <name>S-adenosyl-L-methionine</name>
        <dbReference type="ChEBI" id="CHEBI:59789"/>
    </ligand>
</feature>
<dbReference type="KEGG" id="pbu:L21SP3_00359"/>
<comment type="subcellular location">
    <subcellularLocation>
        <location evidence="2 15 17">Cytoplasm</location>
    </subcellularLocation>
</comment>
<feature type="domain" description="tRNA methyltransferase TRMD/TRM10-type" evidence="18">
    <location>
        <begin position="1"/>
        <end position="226"/>
    </location>
</feature>
<dbReference type="EC" id="2.1.1.228" evidence="5 15"/>
<dbReference type="OrthoDB" id="9807416at2"/>
<dbReference type="STRING" id="1940790.L21SP3_00359"/>
<evidence type="ECO:0000259" key="18">
    <source>
        <dbReference type="Pfam" id="PF01746"/>
    </source>
</evidence>
<evidence type="ECO:0000256" key="15">
    <source>
        <dbReference type="HAMAP-Rule" id="MF_00605"/>
    </source>
</evidence>
<dbReference type="PANTHER" id="PTHR46417">
    <property type="entry name" value="TRNA (GUANINE-N(1)-)-METHYLTRANSFERASE"/>
    <property type="match status" value="1"/>
</dbReference>
<comment type="subunit">
    <text evidence="4 15 17">Homodimer.</text>
</comment>
<evidence type="ECO:0000256" key="13">
    <source>
        <dbReference type="ARBA" id="ARBA00033392"/>
    </source>
</evidence>
<dbReference type="InterPro" id="IPR023148">
    <property type="entry name" value="tRNA_m1G_MeTrfase_C_sf"/>
</dbReference>
<dbReference type="CDD" id="cd18080">
    <property type="entry name" value="TrmD-like"/>
    <property type="match status" value="1"/>
</dbReference>
<name>A0A1Q2HM89_9BACT</name>
<comment type="catalytic activity">
    <reaction evidence="14 15 17">
        <text>guanosine(37) in tRNA + S-adenosyl-L-methionine = N(1)-methylguanosine(37) in tRNA + S-adenosyl-L-homocysteine + H(+)</text>
        <dbReference type="Rhea" id="RHEA:36899"/>
        <dbReference type="Rhea" id="RHEA-COMP:10145"/>
        <dbReference type="Rhea" id="RHEA-COMP:10147"/>
        <dbReference type="ChEBI" id="CHEBI:15378"/>
        <dbReference type="ChEBI" id="CHEBI:57856"/>
        <dbReference type="ChEBI" id="CHEBI:59789"/>
        <dbReference type="ChEBI" id="CHEBI:73542"/>
        <dbReference type="ChEBI" id="CHEBI:74269"/>
        <dbReference type="EC" id="2.1.1.228"/>
    </reaction>
</comment>
<dbReference type="InterPro" id="IPR029028">
    <property type="entry name" value="Alpha/beta_knot_MTases"/>
</dbReference>
<evidence type="ECO:0000256" key="11">
    <source>
        <dbReference type="ARBA" id="ARBA00022694"/>
    </source>
</evidence>
<evidence type="ECO:0000256" key="7">
    <source>
        <dbReference type="ARBA" id="ARBA00022490"/>
    </source>
</evidence>
<dbReference type="GO" id="GO:0005829">
    <property type="term" value="C:cytosol"/>
    <property type="evidence" value="ECO:0007669"/>
    <property type="project" value="TreeGrafter"/>
</dbReference>
<dbReference type="InterPro" id="IPR029026">
    <property type="entry name" value="tRNA_m1G_MTases_N"/>
</dbReference>
<evidence type="ECO:0000256" key="12">
    <source>
        <dbReference type="ARBA" id="ARBA00029736"/>
    </source>
</evidence>
<dbReference type="RefSeq" id="WP_077539001.1">
    <property type="nucleotide sequence ID" value="NZ_CP019633.1"/>
</dbReference>
<dbReference type="PANTHER" id="PTHR46417:SF1">
    <property type="entry name" value="TRNA (GUANINE-N(1)-)-METHYLTRANSFERASE"/>
    <property type="match status" value="1"/>
</dbReference>
<evidence type="ECO:0000256" key="14">
    <source>
        <dbReference type="ARBA" id="ARBA00047783"/>
    </source>
</evidence>
<sequence length="240" mass="27319">MRFDILTLFPEMFASPMGSSILKRGQQTGAFEIALSNIRDFTDNPHRKVDDKPYGGGPGMVMMCEPVFRCFEHVAQAGPKPGRVLLMTPQGRQYDQKMAEQLSREERVVIIAGRYEGFDERIREGLGAEQVSIGDYVLTGGELPAMVIVDSVARLLEGVLGDEDSAKDESFSNGLLEYPHYTRPENYRNMTVPEVLLSGHHKNIEKWRLEKSLERTKAVRPDLFEKYKDNSKYQENNREN</sequence>
<evidence type="ECO:0000256" key="3">
    <source>
        <dbReference type="ARBA" id="ARBA00007630"/>
    </source>
</evidence>
<keyword evidence="8 15" id="KW-0489">Methyltransferase</keyword>
<dbReference type="NCBIfam" id="TIGR00088">
    <property type="entry name" value="trmD"/>
    <property type="match status" value="1"/>
</dbReference>
<keyword evidence="7 15" id="KW-0963">Cytoplasm</keyword>
<dbReference type="EMBL" id="CP019633">
    <property type="protein sequence ID" value="AQQ08572.1"/>
    <property type="molecule type" value="Genomic_DNA"/>
</dbReference>
<keyword evidence="20" id="KW-1185">Reference proteome</keyword>
<evidence type="ECO:0000256" key="2">
    <source>
        <dbReference type="ARBA" id="ARBA00004496"/>
    </source>
</evidence>
<evidence type="ECO:0000256" key="1">
    <source>
        <dbReference type="ARBA" id="ARBA00002634"/>
    </source>
</evidence>
<evidence type="ECO:0000313" key="19">
    <source>
        <dbReference type="EMBL" id="AQQ08572.1"/>
    </source>
</evidence>
<feature type="binding site" evidence="15 16">
    <location>
        <begin position="133"/>
        <end position="138"/>
    </location>
    <ligand>
        <name>S-adenosyl-L-methionine</name>
        <dbReference type="ChEBI" id="CHEBI:59789"/>
    </ligand>
</feature>
<gene>
    <name evidence="15 19" type="primary">trmD</name>
    <name evidence="19" type="ORF">L21SP3_00359</name>
</gene>
<dbReference type="PIRSF" id="PIRSF000386">
    <property type="entry name" value="tRNA_mtase"/>
    <property type="match status" value="1"/>
</dbReference>
<evidence type="ECO:0000256" key="9">
    <source>
        <dbReference type="ARBA" id="ARBA00022679"/>
    </source>
</evidence>
<dbReference type="NCBIfam" id="NF000648">
    <property type="entry name" value="PRK00026.1"/>
    <property type="match status" value="1"/>
</dbReference>
<proteinExistence type="inferred from homology"/>
<evidence type="ECO:0000256" key="16">
    <source>
        <dbReference type="PIRSR" id="PIRSR000386-1"/>
    </source>
</evidence>
<dbReference type="Proteomes" id="UP000188273">
    <property type="component" value="Chromosome"/>
</dbReference>
<dbReference type="Gene3D" id="1.10.1270.20">
    <property type="entry name" value="tRNA(m1g37)methyltransferase, domain 2"/>
    <property type="match status" value="1"/>
</dbReference>